<accession>A0A0F0VU22</accession>
<comment type="caution">
    <text evidence="6">The sequence shown here is derived from an EMBL/GenBank/DDBJ whole genome shotgun (WGS) entry which is preliminary data.</text>
</comment>
<evidence type="ECO:0000256" key="2">
    <source>
        <dbReference type="ARBA" id="ARBA00008520"/>
    </source>
</evidence>
<dbReference type="InterPro" id="IPR017637">
    <property type="entry name" value="AminoethylPonate_ABC-bd"/>
</dbReference>
<sequence>MKLTKLALLTTFALVSSPVWADGVVTVYSADGLHDGDNSWYQRQFDAFTKATGISVQYVEGGSGAIVERLAKERTNPQADVLVTVPPFIQRAAGQRLLADFTPNGAEKIPGATANAVPLVNNYLSFVYNTRALKAAPASWQSLLDAGFKSKLQYSTPGQAGDGTAMLLQVFHSLGGKDAGFDYLGKLQANNVGPSASTGKLTALVNKGELYVANGDLQMNLSQMARNPNIKIFWPADASGERSALALPYVVGLVQNAPHADNGKKLINFLLSKEAQTSVSALSWGIPVREDVTPTDANYRAATAALKGVTRWQPDWDAVAASLQADIARWRDVTE</sequence>
<dbReference type="PATRIC" id="fig|61647.13.peg.1622"/>
<protein>
    <submittedName>
        <fullName evidence="6">2-aminoethylphosphonate ABC transporter substrate-binding protein</fullName>
    </submittedName>
</protein>
<evidence type="ECO:0000313" key="6">
    <source>
        <dbReference type="EMBL" id="KMK12407.1"/>
    </source>
</evidence>
<comment type="subcellular location">
    <subcellularLocation>
        <location evidence="1">Periplasm</location>
    </subcellularLocation>
</comment>
<dbReference type="Proteomes" id="UP000036196">
    <property type="component" value="Unassembled WGS sequence"/>
</dbReference>
<comment type="similarity">
    <text evidence="2">Belongs to the bacterial solute-binding protein 1 family.</text>
</comment>
<dbReference type="GO" id="GO:0015888">
    <property type="term" value="P:thiamine transport"/>
    <property type="evidence" value="ECO:0007669"/>
    <property type="project" value="TreeGrafter"/>
</dbReference>
<dbReference type="EMBL" id="LDZF01000018">
    <property type="protein sequence ID" value="KMK12407.1"/>
    <property type="molecule type" value="Genomic_DNA"/>
</dbReference>
<keyword evidence="3" id="KW-0813">Transport</keyword>
<name>A0A0F0VU22_PLUGE</name>
<keyword evidence="4" id="KW-0732">Signal</keyword>
<evidence type="ECO:0000313" key="7">
    <source>
        <dbReference type="Proteomes" id="UP000036196"/>
    </source>
</evidence>
<dbReference type="GO" id="GO:0030975">
    <property type="term" value="F:thiamine binding"/>
    <property type="evidence" value="ECO:0007669"/>
    <property type="project" value="TreeGrafter"/>
</dbReference>
<dbReference type="RefSeq" id="WP_045289144.1">
    <property type="nucleotide sequence ID" value="NZ_JZYL01000020.1"/>
</dbReference>
<dbReference type="GO" id="GO:0030288">
    <property type="term" value="C:outer membrane-bounded periplasmic space"/>
    <property type="evidence" value="ECO:0007669"/>
    <property type="project" value="TreeGrafter"/>
</dbReference>
<dbReference type="eggNOG" id="COG1840">
    <property type="taxonomic scope" value="Bacteria"/>
</dbReference>
<dbReference type="SUPFAM" id="SSF53850">
    <property type="entry name" value="Periplasmic binding protein-like II"/>
    <property type="match status" value="1"/>
</dbReference>
<dbReference type="Gene3D" id="3.40.190.10">
    <property type="entry name" value="Periplasmic binding protein-like II"/>
    <property type="match status" value="2"/>
</dbReference>
<dbReference type="NCBIfam" id="NF011620">
    <property type="entry name" value="PRK15046.1"/>
    <property type="match status" value="1"/>
</dbReference>
<dbReference type="Pfam" id="PF13416">
    <property type="entry name" value="SBP_bac_8"/>
    <property type="match status" value="1"/>
</dbReference>
<evidence type="ECO:0000256" key="1">
    <source>
        <dbReference type="ARBA" id="ARBA00004418"/>
    </source>
</evidence>
<dbReference type="GO" id="GO:0030976">
    <property type="term" value="F:thiamine pyrophosphate binding"/>
    <property type="evidence" value="ECO:0007669"/>
    <property type="project" value="TreeGrafter"/>
</dbReference>
<evidence type="ECO:0000256" key="4">
    <source>
        <dbReference type="ARBA" id="ARBA00022729"/>
    </source>
</evidence>
<dbReference type="STRING" id="61647.LG71_04000"/>
<evidence type="ECO:0000256" key="5">
    <source>
        <dbReference type="ARBA" id="ARBA00022764"/>
    </source>
</evidence>
<organism evidence="6 7">
    <name type="scientific">Pluralibacter gergoviae</name>
    <name type="common">Enterobacter gergoviae</name>
    <dbReference type="NCBI Taxonomy" id="61647"/>
    <lineage>
        <taxon>Bacteria</taxon>
        <taxon>Pseudomonadati</taxon>
        <taxon>Pseudomonadota</taxon>
        <taxon>Gammaproteobacteria</taxon>
        <taxon>Enterobacterales</taxon>
        <taxon>Enterobacteriaceae</taxon>
        <taxon>Pluralibacter</taxon>
    </lineage>
</organism>
<keyword evidence="5" id="KW-0574">Periplasm</keyword>
<gene>
    <name evidence="6" type="ORF">ABW06_16415</name>
</gene>
<keyword evidence="7" id="KW-1185">Reference proteome</keyword>
<proteinExistence type="inferred from homology"/>
<reference evidence="6 7" key="1">
    <citation type="submission" date="2015-05" db="EMBL/GenBank/DDBJ databases">
        <title>Genome sequences of Pluralibacter gergoviae.</title>
        <authorList>
            <person name="Greninger A.L."/>
            <person name="Miller S."/>
        </authorList>
    </citation>
    <scope>NUCLEOTIDE SEQUENCE [LARGE SCALE GENOMIC DNA]</scope>
    <source>
        <strain evidence="6 7">JS81F13</strain>
    </source>
</reference>
<dbReference type="PANTHER" id="PTHR30006">
    <property type="entry name" value="THIAMINE-BINDING PERIPLASMIC PROTEIN-RELATED"/>
    <property type="match status" value="1"/>
</dbReference>
<dbReference type="AlphaFoldDB" id="A0A0F0VU22"/>
<evidence type="ECO:0000256" key="3">
    <source>
        <dbReference type="ARBA" id="ARBA00022448"/>
    </source>
</evidence>
<dbReference type="PANTHER" id="PTHR30006:SF3">
    <property type="entry name" value="THIAMINE-BINDING PERIPLASMIC PROTEIN"/>
    <property type="match status" value="1"/>
</dbReference>
<dbReference type="NCBIfam" id="TIGR03227">
    <property type="entry name" value="PhnS"/>
    <property type="match status" value="1"/>
</dbReference>
<dbReference type="InterPro" id="IPR006059">
    <property type="entry name" value="SBP"/>
</dbReference>